<organism evidence="6">
    <name type="scientific">uncultured bacterial symbiont of Discodermia dissoluta</name>
    <dbReference type="NCBI Taxonomy" id="323654"/>
    <lineage>
        <taxon>Bacteria</taxon>
        <taxon>environmental samples</taxon>
    </lineage>
</organism>
<dbReference type="AlphaFoldDB" id="Q49HK5"/>
<keyword evidence="2" id="KW-0233">DNA recombination</keyword>
<evidence type="ECO:0000256" key="1">
    <source>
        <dbReference type="ARBA" id="ARBA00023125"/>
    </source>
</evidence>
<dbReference type="InterPro" id="IPR002104">
    <property type="entry name" value="Integrase_catalytic"/>
</dbReference>
<dbReference type="Pfam" id="PF00589">
    <property type="entry name" value="Phage_integrase"/>
    <property type="match status" value="1"/>
</dbReference>
<dbReference type="InterPro" id="IPR044068">
    <property type="entry name" value="CB"/>
</dbReference>
<dbReference type="PANTHER" id="PTHR30349">
    <property type="entry name" value="PHAGE INTEGRASE-RELATED"/>
    <property type="match status" value="1"/>
</dbReference>
<keyword evidence="1 3" id="KW-0238">DNA-binding</keyword>
<evidence type="ECO:0000259" key="4">
    <source>
        <dbReference type="PROSITE" id="PS51898"/>
    </source>
</evidence>
<evidence type="ECO:0000259" key="5">
    <source>
        <dbReference type="PROSITE" id="PS51900"/>
    </source>
</evidence>
<protein>
    <submittedName>
        <fullName evidence="6">Putative integrase/recombinase</fullName>
    </submittedName>
</protein>
<feature type="domain" description="Tyr recombinase" evidence="4">
    <location>
        <begin position="216"/>
        <end position="400"/>
    </location>
</feature>
<reference evidence="6" key="1">
    <citation type="journal article" date="2005" name="Appl. Environ. Microbiol.">
        <title>Metagenomic analysis reveals diverse polyketide synthase gene clusters in microorganisms associated with the marine sponge Discodermia dissoluta.</title>
        <authorList>
            <person name="Schirmer A."/>
            <person name="Gadkari R."/>
            <person name="Reeves C.D."/>
            <person name="Ibrahim F."/>
            <person name="DeLong E.F."/>
            <person name="Hutchinson C.R."/>
        </authorList>
    </citation>
    <scope>NUCLEOTIDE SEQUENCE</scope>
</reference>
<dbReference type="EMBL" id="AY907537">
    <property type="protein sequence ID" value="AAY00032.1"/>
    <property type="molecule type" value="Genomic_DNA"/>
</dbReference>
<evidence type="ECO:0000256" key="2">
    <source>
        <dbReference type="ARBA" id="ARBA00023172"/>
    </source>
</evidence>
<dbReference type="InterPro" id="IPR011010">
    <property type="entry name" value="DNA_brk_join_enz"/>
</dbReference>
<dbReference type="InterPro" id="IPR010998">
    <property type="entry name" value="Integrase_recombinase_N"/>
</dbReference>
<dbReference type="SUPFAM" id="SSF56349">
    <property type="entry name" value="DNA breaking-rejoining enzymes"/>
    <property type="match status" value="1"/>
</dbReference>
<sequence length="410" mass="45384">MLIDLFPRAHARFLALPLLGPLLDQLARWQADRGFNEIQIRGRLRKAPVLEALLLERGLNDLGQVPKSCLLELTARKSQDDLYLSALVHSLADFLEDRGMLAVTAPTRGERLADAYREHLGQVRGLATSTQTEYRRVALKLLDFLGFDHDPAVLTTLDGPQLDKFVRSLAKGCGLSKLQNRASFLRSFLRFLAGRGEIVAGLDQSFDSPRVPRRACLPRALPWESVLAFLAGISRDAARGRRDYAMFLLIATYGLRSSEIAALLLDDISWRSAQFRVQRPKVLAPITLPLTDEAGAALADYLRHARPQSTHRAVFLTLRQPTRPLSTRGIQSVFSRRIAAGDLSIEGKVGPHILRHSLALHLLRQHTSVKVIGDLLGHRSVASTGGYLRVYEEHLRMAALDLPTGSGGQA</sequence>
<dbReference type="Gene3D" id="1.10.150.130">
    <property type="match status" value="1"/>
</dbReference>
<dbReference type="PROSITE" id="PS51898">
    <property type="entry name" value="TYR_RECOMBINASE"/>
    <property type="match status" value="1"/>
</dbReference>
<dbReference type="Gene3D" id="1.10.443.10">
    <property type="entry name" value="Intergrase catalytic core"/>
    <property type="match status" value="1"/>
</dbReference>
<dbReference type="InterPro" id="IPR013762">
    <property type="entry name" value="Integrase-like_cat_sf"/>
</dbReference>
<evidence type="ECO:0000256" key="3">
    <source>
        <dbReference type="PROSITE-ProRule" id="PRU01248"/>
    </source>
</evidence>
<feature type="domain" description="Core-binding (CB)" evidence="5">
    <location>
        <begin position="107"/>
        <end position="193"/>
    </location>
</feature>
<dbReference type="GO" id="GO:0015074">
    <property type="term" value="P:DNA integration"/>
    <property type="evidence" value="ECO:0007669"/>
    <property type="project" value="InterPro"/>
</dbReference>
<dbReference type="PANTHER" id="PTHR30349:SF90">
    <property type="entry name" value="TYROSINE RECOMBINASE XERD"/>
    <property type="match status" value="1"/>
</dbReference>
<dbReference type="GO" id="GO:0006310">
    <property type="term" value="P:DNA recombination"/>
    <property type="evidence" value="ECO:0007669"/>
    <property type="project" value="UniProtKB-KW"/>
</dbReference>
<dbReference type="PROSITE" id="PS51900">
    <property type="entry name" value="CB"/>
    <property type="match status" value="1"/>
</dbReference>
<proteinExistence type="predicted"/>
<dbReference type="GO" id="GO:0003677">
    <property type="term" value="F:DNA binding"/>
    <property type="evidence" value="ECO:0007669"/>
    <property type="project" value="UniProtKB-UniRule"/>
</dbReference>
<evidence type="ECO:0000313" key="6">
    <source>
        <dbReference type="EMBL" id="AAY00032.1"/>
    </source>
</evidence>
<name>Q49HK5_9BACT</name>
<accession>Q49HK5</accession>
<dbReference type="InterPro" id="IPR050090">
    <property type="entry name" value="Tyrosine_recombinase_XerCD"/>
</dbReference>